<accession>K1RQK0</accession>
<feature type="domain" description="EGF-like" evidence="2">
    <location>
        <begin position="184"/>
        <end position="220"/>
    </location>
</feature>
<dbReference type="SMART" id="SM00181">
    <property type="entry name" value="EGF"/>
    <property type="match status" value="4"/>
</dbReference>
<name>K1RQK0_MAGGI</name>
<organism evidence="3">
    <name type="scientific">Magallana gigas</name>
    <name type="common">Pacific oyster</name>
    <name type="synonym">Crassostrea gigas</name>
    <dbReference type="NCBI Taxonomy" id="29159"/>
    <lineage>
        <taxon>Eukaryota</taxon>
        <taxon>Metazoa</taxon>
        <taxon>Spiralia</taxon>
        <taxon>Lophotrochozoa</taxon>
        <taxon>Mollusca</taxon>
        <taxon>Bivalvia</taxon>
        <taxon>Autobranchia</taxon>
        <taxon>Pteriomorphia</taxon>
        <taxon>Ostreida</taxon>
        <taxon>Ostreoidea</taxon>
        <taxon>Ostreidae</taxon>
        <taxon>Magallana</taxon>
    </lineage>
</organism>
<proteinExistence type="predicted"/>
<evidence type="ECO:0000256" key="1">
    <source>
        <dbReference type="ARBA" id="ARBA00022536"/>
    </source>
</evidence>
<feature type="domain" description="EGF-like" evidence="2">
    <location>
        <begin position="137"/>
        <end position="173"/>
    </location>
</feature>
<gene>
    <name evidence="3" type="ORF">CGI_10014528</name>
</gene>
<dbReference type="PANTHER" id="PTHR24043">
    <property type="entry name" value="SCAVENGER RECEPTOR CLASS F"/>
    <property type="match status" value="1"/>
</dbReference>
<feature type="domain" description="EGF-like" evidence="2">
    <location>
        <begin position="96"/>
        <end position="126"/>
    </location>
</feature>
<dbReference type="EMBL" id="JH818174">
    <property type="protein sequence ID" value="EKC36616.1"/>
    <property type="molecule type" value="Genomic_DNA"/>
</dbReference>
<dbReference type="InParanoid" id="K1RQK0"/>
<dbReference type="PANTHER" id="PTHR24043:SF8">
    <property type="entry name" value="EGF-LIKE DOMAIN-CONTAINING PROTEIN"/>
    <property type="match status" value="1"/>
</dbReference>
<feature type="domain" description="EGF-like" evidence="2">
    <location>
        <begin position="231"/>
        <end position="267"/>
    </location>
</feature>
<keyword evidence="1" id="KW-0245">EGF-like domain</keyword>
<dbReference type="GO" id="GO:0005044">
    <property type="term" value="F:scavenger receptor activity"/>
    <property type="evidence" value="ECO:0007669"/>
    <property type="project" value="InterPro"/>
</dbReference>
<evidence type="ECO:0000259" key="2">
    <source>
        <dbReference type="SMART" id="SM00181"/>
    </source>
</evidence>
<evidence type="ECO:0000313" key="3">
    <source>
        <dbReference type="EMBL" id="EKC36616.1"/>
    </source>
</evidence>
<protein>
    <submittedName>
        <fullName evidence="3">Multiple epidermal growth factor-like domains 10</fullName>
    </submittedName>
</protein>
<dbReference type="Gene3D" id="2.170.300.10">
    <property type="entry name" value="Tie2 ligand-binding domain superfamily"/>
    <property type="match status" value="1"/>
</dbReference>
<sequence length="276" mass="30051">MRQRGRFAGFSLYVSNSTDLMPSGVLCNKDGPELPPLDFNINCTIYGRYVIFYNERLVGTMYPVEYVTANIISELCEVTVTDCSDLGVYGSNCNIPCPDNCQERRCDIVNGTCFGCTPGWVGEYCTTGCVPGYYGPKCESKCVGYCKDNEPCNHINGLCDNGCYDGWTGENCTTECPTGIFGPDCVYNCSRHCMGDVTCNRTTGRCDTGCKAGYTGELCDAECPKGRFGPDCVYNCSGHCMGDVTCNRTTGRCDTGCKAGYTGKLCDADIQRSEKE</sequence>
<reference evidence="3" key="1">
    <citation type="journal article" date="2012" name="Nature">
        <title>The oyster genome reveals stress adaptation and complexity of shell formation.</title>
        <authorList>
            <person name="Zhang G."/>
            <person name="Fang X."/>
            <person name="Guo X."/>
            <person name="Li L."/>
            <person name="Luo R."/>
            <person name="Xu F."/>
            <person name="Yang P."/>
            <person name="Zhang L."/>
            <person name="Wang X."/>
            <person name="Qi H."/>
            <person name="Xiong Z."/>
            <person name="Que H."/>
            <person name="Xie Y."/>
            <person name="Holland P.W."/>
            <person name="Paps J."/>
            <person name="Zhu Y."/>
            <person name="Wu F."/>
            <person name="Chen Y."/>
            <person name="Wang J."/>
            <person name="Peng C."/>
            <person name="Meng J."/>
            <person name="Yang L."/>
            <person name="Liu J."/>
            <person name="Wen B."/>
            <person name="Zhang N."/>
            <person name="Huang Z."/>
            <person name="Zhu Q."/>
            <person name="Feng Y."/>
            <person name="Mount A."/>
            <person name="Hedgecock D."/>
            <person name="Xu Z."/>
            <person name="Liu Y."/>
            <person name="Domazet-Loso T."/>
            <person name="Du Y."/>
            <person name="Sun X."/>
            <person name="Zhang S."/>
            <person name="Liu B."/>
            <person name="Cheng P."/>
            <person name="Jiang X."/>
            <person name="Li J."/>
            <person name="Fan D."/>
            <person name="Wang W."/>
            <person name="Fu W."/>
            <person name="Wang T."/>
            <person name="Wang B."/>
            <person name="Zhang J."/>
            <person name="Peng Z."/>
            <person name="Li Y."/>
            <person name="Li N."/>
            <person name="Wang J."/>
            <person name="Chen M."/>
            <person name="He Y."/>
            <person name="Tan F."/>
            <person name="Song X."/>
            <person name="Zheng Q."/>
            <person name="Huang R."/>
            <person name="Yang H."/>
            <person name="Du X."/>
            <person name="Chen L."/>
            <person name="Yang M."/>
            <person name="Gaffney P.M."/>
            <person name="Wang S."/>
            <person name="Luo L."/>
            <person name="She Z."/>
            <person name="Ming Y."/>
            <person name="Huang W."/>
            <person name="Zhang S."/>
            <person name="Huang B."/>
            <person name="Zhang Y."/>
            <person name="Qu T."/>
            <person name="Ni P."/>
            <person name="Miao G."/>
            <person name="Wang J."/>
            <person name="Wang Q."/>
            <person name="Steinberg C.E."/>
            <person name="Wang H."/>
            <person name="Li N."/>
            <person name="Qian L."/>
            <person name="Zhang G."/>
            <person name="Li Y."/>
            <person name="Yang H."/>
            <person name="Liu X."/>
            <person name="Wang J."/>
            <person name="Yin Y."/>
            <person name="Wang J."/>
        </authorList>
    </citation>
    <scope>NUCLEOTIDE SEQUENCE [LARGE SCALE GENOMIC DNA]</scope>
    <source>
        <strain evidence="3">05x7-T-G4-1.051#20</strain>
    </source>
</reference>
<dbReference type="AlphaFoldDB" id="K1RQK0"/>
<dbReference type="HOGENOM" id="CLU_947471_0_0_1"/>
<dbReference type="InterPro" id="IPR000742">
    <property type="entry name" value="EGF"/>
</dbReference>
<dbReference type="InterPro" id="IPR042635">
    <property type="entry name" value="MEGF10/SREC1/2-like"/>
</dbReference>
<dbReference type="Gene3D" id="2.60.120.260">
    <property type="entry name" value="Galactose-binding domain-like"/>
    <property type="match status" value="1"/>
</dbReference>